<dbReference type="Proteomes" id="UP000269198">
    <property type="component" value="Unassembled WGS sequence"/>
</dbReference>
<dbReference type="Pfam" id="PF21997">
    <property type="entry name" value="DUF6928"/>
    <property type="match status" value="1"/>
</dbReference>
<reference evidence="1 2" key="1">
    <citation type="submission" date="2018-11" db="EMBL/GenBank/DDBJ databases">
        <title>The genome draft of YIM 96095.</title>
        <authorList>
            <person name="Tang S.-K."/>
            <person name="Chunyu W.-X."/>
            <person name="Feng Y.-Z."/>
        </authorList>
    </citation>
    <scope>NUCLEOTIDE SEQUENCE [LARGE SCALE GENOMIC DNA]</scope>
    <source>
        <strain evidence="1 2">YIM 96095</strain>
    </source>
</reference>
<evidence type="ECO:0000313" key="2">
    <source>
        <dbReference type="Proteomes" id="UP000269198"/>
    </source>
</evidence>
<protein>
    <submittedName>
        <fullName evidence="1">Uncharacterized protein</fullName>
    </submittedName>
</protein>
<sequence length="204" mass="22038">MGEAMGAKNAIVVSAAADPAEILRAGLVAEPDSARRAAERRLPGRVGQRLADLPLADAVNPRDAVYAGAFDGLEIVCAWEVVNGRGTDYPDGCPWVGPYRWTYLHVMQSAVDVVEFGVWDRGKLQRWVAASIEHGTAQEGEPLAFERPYWAGEYDVDHSAAPFHPMRLGEAALGALFGFVQEGAPDVDPRFDPFEVTLAGFALT</sequence>
<dbReference type="EMBL" id="RJMB01000002">
    <property type="protein sequence ID" value="RNL86797.1"/>
    <property type="molecule type" value="Genomic_DNA"/>
</dbReference>
<organism evidence="1 2">
    <name type="scientific">Halostreptopolyspora alba</name>
    <dbReference type="NCBI Taxonomy" id="2487137"/>
    <lineage>
        <taxon>Bacteria</taxon>
        <taxon>Bacillati</taxon>
        <taxon>Actinomycetota</taxon>
        <taxon>Actinomycetes</taxon>
        <taxon>Streptosporangiales</taxon>
        <taxon>Nocardiopsidaceae</taxon>
        <taxon>Halostreptopolyspora</taxon>
    </lineage>
</organism>
<dbReference type="AlphaFoldDB" id="A0A3N0EGA5"/>
<proteinExistence type="predicted"/>
<accession>A0A3N0EGA5</accession>
<name>A0A3N0EGA5_9ACTN</name>
<gene>
    <name evidence="1" type="ORF">EFW17_02625</name>
</gene>
<evidence type="ECO:0000313" key="1">
    <source>
        <dbReference type="EMBL" id="RNL86797.1"/>
    </source>
</evidence>
<comment type="caution">
    <text evidence="1">The sequence shown here is derived from an EMBL/GenBank/DDBJ whole genome shotgun (WGS) entry which is preliminary data.</text>
</comment>
<dbReference type="InterPro" id="IPR053847">
    <property type="entry name" value="DUF6928"/>
</dbReference>
<keyword evidence="2" id="KW-1185">Reference proteome</keyword>